<sequence>MHTKGNQSDVILVVSGLSSGDLHATWSDEWRSATPEWREWARNNAFKAFHTVTPAEPAAPAKIRFCRG</sequence>
<protein>
    <submittedName>
        <fullName evidence="1">Uncharacterized protein</fullName>
    </submittedName>
</protein>
<name>A0ABS3UBD1_9ACTN</name>
<evidence type="ECO:0000313" key="1">
    <source>
        <dbReference type="EMBL" id="MBO3735017.1"/>
    </source>
</evidence>
<proteinExistence type="predicted"/>
<evidence type="ECO:0000313" key="2">
    <source>
        <dbReference type="Proteomes" id="UP000681341"/>
    </source>
</evidence>
<dbReference type="Proteomes" id="UP000681341">
    <property type="component" value="Unassembled WGS sequence"/>
</dbReference>
<keyword evidence="2" id="KW-1185">Reference proteome</keyword>
<dbReference type="RefSeq" id="WP_208498638.1">
    <property type="nucleotide sequence ID" value="NZ_JAGFNP010000012.1"/>
</dbReference>
<reference evidence="1 2" key="1">
    <citation type="submission" date="2021-03" db="EMBL/GenBank/DDBJ databases">
        <title>Glycomyces sp. nov., a novel actinomycete isolated from soil.</title>
        <authorList>
            <person name="Yang X."/>
            <person name="Xu X."/>
        </authorList>
    </citation>
    <scope>NUCLEOTIDE SEQUENCE [LARGE SCALE GENOMIC DNA]</scope>
    <source>
        <strain evidence="1 2">NEAU-S30</strain>
    </source>
</reference>
<organism evidence="1 2">
    <name type="scientific">Glycomyces niveus</name>
    <dbReference type="NCBI Taxonomy" id="2820287"/>
    <lineage>
        <taxon>Bacteria</taxon>
        <taxon>Bacillati</taxon>
        <taxon>Actinomycetota</taxon>
        <taxon>Actinomycetes</taxon>
        <taxon>Glycomycetales</taxon>
        <taxon>Glycomycetaceae</taxon>
        <taxon>Glycomyces</taxon>
    </lineage>
</organism>
<accession>A0ABS3UBD1</accession>
<dbReference type="EMBL" id="JAGFNP010000012">
    <property type="protein sequence ID" value="MBO3735017.1"/>
    <property type="molecule type" value="Genomic_DNA"/>
</dbReference>
<comment type="caution">
    <text evidence="1">The sequence shown here is derived from an EMBL/GenBank/DDBJ whole genome shotgun (WGS) entry which is preliminary data.</text>
</comment>
<gene>
    <name evidence="1" type="ORF">J5V16_19480</name>
</gene>